<feature type="compositionally biased region" description="Polar residues" evidence="1">
    <location>
        <begin position="87"/>
        <end position="97"/>
    </location>
</feature>
<keyword evidence="3" id="KW-1185">Reference proteome</keyword>
<evidence type="ECO:0000256" key="1">
    <source>
        <dbReference type="SAM" id="MobiDB-lite"/>
    </source>
</evidence>
<gene>
    <name evidence="2" type="ORF">CVT26_010632</name>
</gene>
<accession>A0A409Y0W4</accession>
<feature type="region of interest" description="Disordered" evidence="1">
    <location>
        <begin position="1"/>
        <end position="97"/>
    </location>
</feature>
<evidence type="ECO:0000313" key="3">
    <source>
        <dbReference type="Proteomes" id="UP000284706"/>
    </source>
</evidence>
<dbReference type="InParanoid" id="A0A409Y0W4"/>
<evidence type="ECO:0000313" key="2">
    <source>
        <dbReference type="EMBL" id="PPQ96650.1"/>
    </source>
</evidence>
<comment type="caution">
    <text evidence="2">The sequence shown here is derived from an EMBL/GenBank/DDBJ whole genome shotgun (WGS) entry which is preliminary data.</text>
</comment>
<organism evidence="2 3">
    <name type="scientific">Gymnopilus dilepis</name>
    <dbReference type="NCBI Taxonomy" id="231916"/>
    <lineage>
        <taxon>Eukaryota</taxon>
        <taxon>Fungi</taxon>
        <taxon>Dikarya</taxon>
        <taxon>Basidiomycota</taxon>
        <taxon>Agaricomycotina</taxon>
        <taxon>Agaricomycetes</taxon>
        <taxon>Agaricomycetidae</taxon>
        <taxon>Agaricales</taxon>
        <taxon>Agaricineae</taxon>
        <taxon>Hymenogastraceae</taxon>
        <taxon>Gymnopilus</taxon>
    </lineage>
</organism>
<dbReference type="EMBL" id="NHYE01001340">
    <property type="protein sequence ID" value="PPQ96650.1"/>
    <property type="molecule type" value="Genomic_DNA"/>
</dbReference>
<feature type="compositionally biased region" description="Acidic residues" evidence="1">
    <location>
        <begin position="69"/>
        <end position="82"/>
    </location>
</feature>
<protein>
    <submittedName>
        <fullName evidence="2">Uncharacterized protein</fullName>
    </submittedName>
</protein>
<dbReference type="AlphaFoldDB" id="A0A409Y0W4"/>
<dbReference type="OrthoDB" id="3236341at2759"/>
<proteinExistence type="predicted"/>
<name>A0A409Y0W4_9AGAR</name>
<reference evidence="2 3" key="1">
    <citation type="journal article" date="2018" name="Evol. Lett.">
        <title>Horizontal gene cluster transfer increased hallucinogenic mushroom diversity.</title>
        <authorList>
            <person name="Reynolds H.T."/>
            <person name="Vijayakumar V."/>
            <person name="Gluck-Thaler E."/>
            <person name="Korotkin H.B."/>
            <person name="Matheny P.B."/>
            <person name="Slot J.C."/>
        </authorList>
    </citation>
    <scope>NUCLEOTIDE SEQUENCE [LARGE SCALE GENOMIC DNA]</scope>
    <source>
        <strain evidence="2 3">SRW20</strain>
    </source>
</reference>
<dbReference type="Proteomes" id="UP000284706">
    <property type="component" value="Unassembled WGS sequence"/>
</dbReference>
<sequence>MEAPQPTRDDTCSPQAASHQEGTLTRRPLQRQNAQYLLTDEEQALADAMMRSSSPLPEGILGKRGREDGEADDGGGDTEPEDGSPAASPQSGTGAGNSNLAMACQRYAVKKKLRPEQCGEVDAFLLDSDLGRMAKLYTVVLAVSNQIAAQQSALPPWTLSDDLKTNINKYALAVMLSVKIAAYKGQVPANNVLAILKRLRFDLPVGIEHDYANWEKVTTFVSDALTQIRSKMKKQIRDSVQPANNTNIYRLTQALASCLPNARPTVQLCARVALMRSVYVASGGGEKYWNAIDNRLKFIRETAGGSPSRVAKAFKQILQNDRARYGADEDYEIRDVVANEWQQQVDTIVEGSEDAGDAVV</sequence>
<feature type="compositionally biased region" description="Polar residues" evidence="1">
    <location>
        <begin position="12"/>
        <end position="23"/>
    </location>
</feature>